<comment type="caution">
    <text evidence="2">The sequence shown here is derived from an EMBL/GenBank/DDBJ whole genome shotgun (WGS) entry which is preliminary data.</text>
</comment>
<gene>
    <name evidence="2" type="ORF">ACFFJ3_07235</name>
</gene>
<feature type="signal peptide" evidence="1">
    <location>
        <begin position="1"/>
        <end position="23"/>
    </location>
</feature>
<dbReference type="RefSeq" id="WP_404413161.1">
    <property type="nucleotide sequence ID" value="NZ_CP173186.1"/>
</dbReference>
<reference evidence="2 3" key="1">
    <citation type="submission" date="2024-09" db="EMBL/GenBank/DDBJ databases">
        <authorList>
            <person name="Sun Q."/>
            <person name="Mori K."/>
        </authorList>
    </citation>
    <scope>NUCLEOTIDE SEQUENCE [LARGE SCALE GENOMIC DNA]</scope>
    <source>
        <strain evidence="2 3">CCM 8626</strain>
    </source>
</reference>
<keyword evidence="1" id="KW-0732">Signal</keyword>
<proteinExistence type="predicted"/>
<evidence type="ECO:0000313" key="2">
    <source>
        <dbReference type="EMBL" id="MFC0226295.1"/>
    </source>
</evidence>
<dbReference type="Gene3D" id="2.60.40.2040">
    <property type="entry name" value="CFA/I fimbrial subunit E, pilin domain"/>
    <property type="match status" value="1"/>
</dbReference>
<dbReference type="Proteomes" id="UP001589792">
    <property type="component" value="Unassembled WGS sequence"/>
</dbReference>
<protein>
    <submittedName>
        <fullName evidence="2">CS1 type fimbrial major subunit</fullName>
    </submittedName>
</protein>
<organism evidence="2 3">
    <name type="scientific">Serratia aquatilis</name>
    <dbReference type="NCBI Taxonomy" id="1737515"/>
    <lineage>
        <taxon>Bacteria</taxon>
        <taxon>Pseudomonadati</taxon>
        <taxon>Pseudomonadota</taxon>
        <taxon>Gammaproteobacteria</taxon>
        <taxon>Enterobacterales</taxon>
        <taxon>Yersiniaceae</taxon>
        <taxon>Serratia</taxon>
    </lineage>
</organism>
<dbReference type="InterPro" id="IPR007540">
    <property type="entry name" value="Fimbrial_CS1-type"/>
</dbReference>
<feature type="chain" id="PRO_5045494660" evidence="1">
    <location>
        <begin position="24"/>
        <end position="175"/>
    </location>
</feature>
<evidence type="ECO:0000313" key="3">
    <source>
        <dbReference type="Proteomes" id="UP001589792"/>
    </source>
</evidence>
<dbReference type="Pfam" id="PF04449">
    <property type="entry name" value="Fimbrial_CS1"/>
    <property type="match status" value="1"/>
</dbReference>
<evidence type="ECO:0000256" key="1">
    <source>
        <dbReference type="SAM" id="SignalP"/>
    </source>
</evidence>
<name>A0ABV6EBB7_9GAMM</name>
<dbReference type="EMBL" id="JBHLXG010000005">
    <property type="protein sequence ID" value="MFC0226295.1"/>
    <property type="molecule type" value="Genomic_DNA"/>
</dbReference>
<keyword evidence="3" id="KW-1185">Reference proteome</keyword>
<accession>A0ABV6EBB7</accession>
<sequence>MKFNQCALILGVGMFFCTSAVNAAPSNQVPKTIHLTAQISDSLFVSKPDGSSWYDVEEIKPVDYKQQQFTKTLPIRVWSKNESFKVTLAQPLKMSNGNYEMPNAKVTLDTGTGAKALATGTASEVKQTTKSGTEYDQVYNLNISLDAPAMVNNLSTNGSYSGDLVMLFEPVVTGP</sequence>